<reference evidence="3" key="1">
    <citation type="journal article" date="2023" name="Mol. Phylogenet. Evol.">
        <title>Genome-scale phylogeny and comparative genomics of the fungal order Sordariales.</title>
        <authorList>
            <person name="Hensen N."/>
            <person name="Bonometti L."/>
            <person name="Westerberg I."/>
            <person name="Brannstrom I.O."/>
            <person name="Guillou S."/>
            <person name="Cros-Aarteil S."/>
            <person name="Calhoun S."/>
            <person name="Haridas S."/>
            <person name="Kuo A."/>
            <person name="Mondo S."/>
            <person name="Pangilinan J."/>
            <person name="Riley R."/>
            <person name="LaButti K."/>
            <person name="Andreopoulos B."/>
            <person name="Lipzen A."/>
            <person name="Chen C."/>
            <person name="Yan M."/>
            <person name="Daum C."/>
            <person name="Ng V."/>
            <person name="Clum A."/>
            <person name="Steindorff A."/>
            <person name="Ohm R.A."/>
            <person name="Martin F."/>
            <person name="Silar P."/>
            <person name="Natvig D.O."/>
            <person name="Lalanne C."/>
            <person name="Gautier V."/>
            <person name="Ament-Velasquez S.L."/>
            <person name="Kruys A."/>
            <person name="Hutchinson M.I."/>
            <person name="Powell A.J."/>
            <person name="Barry K."/>
            <person name="Miller A.N."/>
            <person name="Grigoriev I.V."/>
            <person name="Debuchy R."/>
            <person name="Gladieux P."/>
            <person name="Hiltunen Thoren M."/>
            <person name="Johannesson H."/>
        </authorList>
    </citation>
    <scope>NUCLEOTIDE SEQUENCE</scope>
    <source>
        <strain evidence="3">PSN293</strain>
    </source>
</reference>
<feature type="compositionally biased region" description="Basic and acidic residues" evidence="1">
    <location>
        <begin position="44"/>
        <end position="53"/>
    </location>
</feature>
<dbReference type="AlphaFoldDB" id="A0AAN6Y267"/>
<feature type="region of interest" description="Disordered" evidence="1">
    <location>
        <begin position="24"/>
        <end position="53"/>
    </location>
</feature>
<gene>
    <name evidence="3" type="ORF">QBC37DRAFT_405696</name>
</gene>
<dbReference type="Proteomes" id="UP001301769">
    <property type="component" value="Unassembled WGS sequence"/>
</dbReference>
<evidence type="ECO:0000256" key="2">
    <source>
        <dbReference type="SAM" id="SignalP"/>
    </source>
</evidence>
<feature type="compositionally biased region" description="Low complexity" evidence="1">
    <location>
        <begin position="27"/>
        <end position="43"/>
    </location>
</feature>
<evidence type="ECO:0000256" key="1">
    <source>
        <dbReference type="SAM" id="MobiDB-lite"/>
    </source>
</evidence>
<dbReference type="EMBL" id="MU858264">
    <property type="protein sequence ID" value="KAK4207972.1"/>
    <property type="molecule type" value="Genomic_DNA"/>
</dbReference>
<accession>A0AAN6Y267</accession>
<feature type="chain" id="PRO_5042908053" evidence="2">
    <location>
        <begin position="17"/>
        <end position="242"/>
    </location>
</feature>
<reference evidence="3" key="2">
    <citation type="submission" date="2023-05" db="EMBL/GenBank/DDBJ databases">
        <authorList>
            <consortium name="Lawrence Berkeley National Laboratory"/>
            <person name="Steindorff A."/>
            <person name="Hensen N."/>
            <person name="Bonometti L."/>
            <person name="Westerberg I."/>
            <person name="Brannstrom I.O."/>
            <person name="Guillou S."/>
            <person name="Cros-Aarteil S."/>
            <person name="Calhoun S."/>
            <person name="Haridas S."/>
            <person name="Kuo A."/>
            <person name="Mondo S."/>
            <person name="Pangilinan J."/>
            <person name="Riley R."/>
            <person name="Labutti K."/>
            <person name="Andreopoulos B."/>
            <person name="Lipzen A."/>
            <person name="Chen C."/>
            <person name="Yanf M."/>
            <person name="Daum C."/>
            <person name="Ng V."/>
            <person name="Clum A."/>
            <person name="Ohm R."/>
            <person name="Martin F."/>
            <person name="Silar P."/>
            <person name="Natvig D."/>
            <person name="Lalanne C."/>
            <person name="Gautier V."/>
            <person name="Ament-Velasquez S.L."/>
            <person name="Kruys A."/>
            <person name="Hutchinson M.I."/>
            <person name="Powell A.J."/>
            <person name="Barry K."/>
            <person name="Miller A.N."/>
            <person name="Grigoriev I.V."/>
            <person name="Debuchy R."/>
            <person name="Gladieux P."/>
            <person name="Thoren M.H."/>
            <person name="Johannesson H."/>
        </authorList>
    </citation>
    <scope>NUCLEOTIDE SEQUENCE</scope>
    <source>
        <strain evidence="3">PSN293</strain>
    </source>
</reference>
<sequence>MIIINPALTVLLSVASLHLPHRDVGNRSSRISRSPRYCSSRSSPEGRRDVLRRADRTRRANVTLYGDAKSVYEQILELNPNYDPTVFPEYRQRSGKFRQMLAELQSSSNGTGLVERSSTQPLSKRDAFICDVGGDWPGVSQPHYACAEGWDYLVRLNGYCGAPKGWGGCSRVSCSNNCGQFLCNDNPFPISVWCGNIAGDTWDIYVRCERIWGSDGIVATAYGQVFRTQSPGWNSLLESQRC</sequence>
<protein>
    <submittedName>
        <fullName evidence="3">Uncharacterized protein</fullName>
    </submittedName>
</protein>
<evidence type="ECO:0000313" key="3">
    <source>
        <dbReference type="EMBL" id="KAK4207972.1"/>
    </source>
</evidence>
<proteinExistence type="predicted"/>
<keyword evidence="2" id="KW-0732">Signal</keyword>
<feature type="signal peptide" evidence="2">
    <location>
        <begin position="1"/>
        <end position="16"/>
    </location>
</feature>
<keyword evidence="4" id="KW-1185">Reference proteome</keyword>
<evidence type="ECO:0000313" key="4">
    <source>
        <dbReference type="Proteomes" id="UP001301769"/>
    </source>
</evidence>
<organism evidence="3 4">
    <name type="scientific">Rhypophila decipiens</name>
    <dbReference type="NCBI Taxonomy" id="261697"/>
    <lineage>
        <taxon>Eukaryota</taxon>
        <taxon>Fungi</taxon>
        <taxon>Dikarya</taxon>
        <taxon>Ascomycota</taxon>
        <taxon>Pezizomycotina</taxon>
        <taxon>Sordariomycetes</taxon>
        <taxon>Sordariomycetidae</taxon>
        <taxon>Sordariales</taxon>
        <taxon>Naviculisporaceae</taxon>
        <taxon>Rhypophila</taxon>
    </lineage>
</organism>
<comment type="caution">
    <text evidence="3">The sequence shown here is derived from an EMBL/GenBank/DDBJ whole genome shotgun (WGS) entry which is preliminary data.</text>
</comment>
<name>A0AAN6Y267_9PEZI</name>